<dbReference type="EMBL" id="BGZK01000128">
    <property type="protein sequence ID" value="GBP21363.1"/>
    <property type="molecule type" value="Genomic_DNA"/>
</dbReference>
<evidence type="ECO:0000313" key="3">
    <source>
        <dbReference type="Proteomes" id="UP000299102"/>
    </source>
</evidence>
<dbReference type="AlphaFoldDB" id="A0A4C1U4P9"/>
<name>A0A4C1U4P9_EUMVA</name>
<keyword evidence="3" id="KW-1185">Reference proteome</keyword>
<feature type="region of interest" description="Disordered" evidence="1">
    <location>
        <begin position="129"/>
        <end position="152"/>
    </location>
</feature>
<proteinExistence type="predicted"/>
<gene>
    <name evidence="2" type="ORF">EVAR_11962_1</name>
</gene>
<dbReference type="Proteomes" id="UP000299102">
    <property type="component" value="Unassembled WGS sequence"/>
</dbReference>
<accession>A0A4C1U4P9</accession>
<evidence type="ECO:0000256" key="1">
    <source>
        <dbReference type="SAM" id="MobiDB-lite"/>
    </source>
</evidence>
<organism evidence="2 3">
    <name type="scientific">Eumeta variegata</name>
    <name type="common">Bagworm moth</name>
    <name type="synonym">Eumeta japonica</name>
    <dbReference type="NCBI Taxonomy" id="151549"/>
    <lineage>
        <taxon>Eukaryota</taxon>
        <taxon>Metazoa</taxon>
        <taxon>Ecdysozoa</taxon>
        <taxon>Arthropoda</taxon>
        <taxon>Hexapoda</taxon>
        <taxon>Insecta</taxon>
        <taxon>Pterygota</taxon>
        <taxon>Neoptera</taxon>
        <taxon>Endopterygota</taxon>
        <taxon>Lepidoptera</taxon>
        <taxon>Glossata</taxon>
        <taxon>Ditrysia</taxon>
        <taxon>Tineoidea</taxon>
        <taxon>Psychidae</taxon>
        <taxon>Oiketicinae</taxon>
        <taxon>Eumeta</taxon>
    </lineage>
</organism>
<sequence length="152" mass="16510">MSLTSRSSRTPSLSMAPSVKSFSRACAGALVLVTALNMAGGAPAFGDTKAMLTESFDEYFKADRYSLRKNLYAVFLLPSCQVNTIKLQMKCYGNGISGHFAVQLGAWSESFSSRGVQWPWPRAVLRALPPPRLANQTPHKNSARAAGSRRPL</sequence>
<reference evidence="2 3" key="1">
    <citation type="journal article" date="2019" name="Commun. Biol.">
        <title>The bagworm genome reveals a unique fibroin gene that provides high tensile strength.</title>
        <authorList>
            <person name="Kono N."/>
            <person name="Nakamura H."/>
            <person name="Ohtoshi R."/>
            <person name="Tomita M."/>
            <person name="Numata K."/>
            <person name="Arakawa K."/>
        </authorList>
    </citation>
    <scope>NUCLEOTIDE SEQUENCE [LARGE SCALE GENOMIC DNA]</scope>
</reference>
<comment type="caution">
    <text evidence="2">The sequence shown here is derived from an EMBL/GenBank/DDBJ whole genome shotgun (WGS) entry which is preliminary data.</text>
</comment>
<evidence type="ECO:0000313" key="2">
    <source>
        <dbReference type="EMBL" id="GBP21363.1"/>
    </source>
</evidence>
<protein>
    <submittedName>
        <fullName evidence="2">Uncharacterized protein</fullName>
    </submittedName>
</protein>